<evidence type="ECO:0000259" key="12">
    <source>
        <dbReference type="PROSITE" id="PS51099"/>
    </source>
</evidence>
<evidence type="ECO:0000259" key="13">
    <source>
        <dbReference type="PROSITE" id="PS51372"/>
    </source>
</evidence>
<dbReference type="Pfam" id="PF00874">
    <property type="entry name" value="PRD"/>
    <property type="match status" value="1"/>
</dbReference>
<accession>A0AA47GC24</accession>
<dbReference type="InterPro" id="IPR036634">
    <property type="entry name" value="PRD_sf"/>
</dbReference>
<evidence type="ECO:0000256" key="8">
    <source>
        <dbReference type="ARBA" id="ARBA00037387"/>
    </source>
</evidence>
<evidence type="ECO:0000256" key="4">
    <source>
        <dbReference type="ARBA" id="ARBA00022553"/>
    </source>
</evidence>
<protein>
    <recommendedName>
        <fullName evidence="9">Ascorbate-specific PTS system EIIA component</fullName>
    </recommendedName>
    <alternativeName>
        <fullName evidence="10">Ascorbate-specific phosphotransferase enzyme IIA component</fullName>
    </alternativeName>
</protein>
<comment type="function">
    <text evidence="8">The phosphoenolpyruvate-dependent sugar phosphotransferase system (sugar PTS), a major carbohydrate active transport system, catalyzes the phosphorylation of incoming sugar substrates concomitantly with their translocation across the cell membrane. The enzyme II UlaABC PTS system is involved in ascorbate transport.</text>
</comment>
<dbReference type="Gene3D" id="1.10.10.10">
    <property type="entry name" value="Winged helix-like DNA-binding domain superfamily/Winged helix DNA-binding domain"/>
    <property type="match status" value="1"/>
</dbReference>
<evidence type="ECO:0000256" key="10">
    <source>
        <dbReference type="ARBA" id="ARBA00042072"/>
    </source>
</evidence>
<proteinExistence type="predicted"/>
<dbReference type="GO" id="GO:0005737">
    <property type="term" value="C:cytoplasm"/>
    <property type="evidence" value="ECO:0007669"/>
    <property type="project" value="UniProtKB-SubCell"/>
</dbReference>
<dbReference type="Gene3D" id="3.40.50.2300">
    <property type="match status" value="1"/>
</dbReference>
<dbReference type="GO" id="GO:0009401">
    <property type="term" value="P:phosphoenolpyruvate-dependent sugar phosphotransferase system"/>
    <property type="evidence" value="ECO:0007669"/>
    <property type="project" value="UniProtKB-KW"/>
</dbReference>
<evidence type="ECO:0000256" key="1">
    <source>
        <dbReference type="ARBA" id="ARBA00004496"/>
    </source>
</evidence>
<dbReference type="InterPro" id="IPR011608">
    <property type="entry name" value="PRD"/>
</dbReference>
<feature type="domain" description="PTS EIIA type-2" evidence="11">
    <location>
        <begin position="529"/>
        <end position="672"/>
    </location>
</feature>
<keyword evidence="7" id="KW-0418">Kinase</keyword>
<dbReference type="CDD" id="cd00211">
    <property type="entry name" value="PTS_IIA_fru"/>
    <property type="match status" value="1"/>
</dbReference>
<evidence type="ECO:0000256" key="7">
    <source>
        <dbReference type="ARBA" id="ARBA00022777"/>
    </source>
</evidence>
<evidence type="ECO:0000256" key="3">
    <source>
        <dbReference type="ARBA" id="ARBA00022490"/>
    </source>
</evidence>
<gene>
    <name evidence="14" type="ORF">OZ415_01915</name>
</gene>
<dbReference type="CDD" id="cd05568">
    <property type="entry name" value="PTS_IIB_bgl_like"/>
    <property type="match status" value="1"/>
</dbReference>
<dbReference type="GO" id="GO:0008982">
    <property type="term" value="F:protein-N(PI)-phosphohistidine-sugar phosphotransferase activity"/>
    <property type="evidence" value="ECO:0007669"/>
    <property type="project" value="InterPro"/>
</dbReference>
<keyword evidence="5" id="KW-0808">Transferase</keyword>
<dbReference type="SUPFAM" id="SSF52794">
    <property type="entry name" value="PTS system IIB component-like"/>
    <property type="match status" value="1"/>
</dbReference>
<feature type="domain" description="PTS EIIB type-2" evidence="12">
    <location>
        <begin position="388"/>
        <end position="477"/>
    </location>
</feature>
<evidence type="ECO:0000259" key="11">
    <source>
        <dbReference type="PROSITE" id="PS51094"/>
    </source>
</evidence>
<evidence type="ECO:0000256" key="9">
    <source>
        <dbReference type="ARBA" id="ARBA00041175"/>
    </source>
</evidence>
<dbReference type="InterPro" id="IPR016152">
    <property type="entry name" value="PTrfase/Anion_transptr"/>
</dbReference>
<keyword evidence="2" id="KW-0813">Transport</keyword>
<dbReference type="Gene3D" id="1.10.1790.10">
    <property type="entry name" value="PRD domain"/>
    <property type="match status" value="1"/>
</dbReference>
<evidence type="ECO:0000256" key="6">
    <source>
        <dbReference type="ARBA" id="ARBA00022683"/>
    </source>
</evidence>
<evidence type="ECO:0000313" key="14">
    <source>
        <dbReference type="EMBL" id="WAT24883.1"/>
    </source>
</evidence>
<evidence type="ECO:0000313" key="15">
    <source>
        <dbReference type="Proteomes" id="UP001164714"/>
    </source>
</evidence>
<dbReference type="InterPro" id="IPR051351">
    <property type="entry name" value="Ascorbate-PTS_EIIA_comp"/>
</dbReference>
<keyword evidence="3" id="KW-0963">Cytoplasm</keyword>
<dbReference type="InterPro" id="IPR002178">
    <property type="entry name" value="PTS_EIIA_type-2_dom"/>
</dbReference>
<dbReference type="InterPro" id="IPR013011">
    <property type="entry name" value="PTS_EIIB_2"/>
</dbReference>
<dbReference type="AlphaFoldDB" id="A0AA47GC24"/>
<dbReference type="InterPro" id="IPR036095">
    <property type="entry name" value="PTS_EIIB-like_sf"/>
</dbReference>
<evidence type="ECO:0000256" key="2">
    <source>
        <dbReference type="ARBA" id="ARBA00022448"/>
    </source>
</evidence>
<dbReference type="Gene3D" id="3.40.930.10">
    <property type="entry name" value="Mannitol-specific EII, Chain A"/>
    <property type="match status" value="1"/>
</dbReference>
<dbReference type="PROSITE" id="PS00372">
    <property type="entry name" value="PTS_EIIA_TYPE_2_HIS"/>
    <property type="match status" value="1"/>
</dbReference>
<dbReference type="SUPFAM" id="SSF63520">
    <property type="entry name" value="PTS-regulatory domain, PRD"/>
    <property type="match status" value="1"/>
</dbReference>
<dbReference type="GO" id="GO:0006355">
    <property type="term" value="P:regulation of DNA-templated transcription"/>
    <property type="evidence" value="ECO:0007669"/>
    <property type="project" value="InterPro"/>
</dbReference>
<dbReference type="PANTHER" id="PTHR36203:SF1">
    <property type="entry name" value="ASCORBATE-SPECIFIC PTS SYSTEM EIIA COMPONENT"/>
    <property type="match status" value="1"/>
</dbReference>
<feature type="domain" description="PRD" evidence="13">
    <location>
        <begin position="277"/>
        <end position="384"/>
    </location>
</feature>
<keyword evidence="6" id="KW-0598">Phosphotransferase system</keyword>
<dbReference type="EMBL" id="CP114063">
    <property type="protein sequence ID" value="WAT24883.1"/>
    <property type="molecule type" value="Genomic_DNA"/>
</dbReference>
<dbReference type="PANTHER" id="PTHR36203">
    <property type="entry name" value="ASCORBATE-SPECIFIC PTS SYSTEM EIIA COMPONENT"/>
    <property type="match status" value="1"/>
</dbReference>
<dbReference type="PROSITE" id="PS51099">
    <property type="entry name" value="PTS_EIIB_TYPE_2"/>
    <property type="match status" value="1"/>
</dbReference>
<dbReference type="PROSITE" id="PS51094">
    <property type="entry name" value="PTS_EIIA_TYPE_2"/>
    <property type="match status" value="1"/>
</dbReference>
<evidence type="ECO:0000256" key="5">
    <source>
        <dbReference type="ARBA" id="ARBA00022679"/>
    </source>
</evidence>
<organism evidence="14 15">
    <name type="scientific">Aerococcus urinaeequi</name>
    <dbReference type="NCBI Taxonomy" id="51665"/>
    <lineage>
        <taxon>Bacteria</taxon>
        <taxon>Bacillati</taxon>
        <taxon>Bacillota</taxon>
        <taxon>Bacilli</taxon>
        <taxon>Lactobacillales</taxon>
        <taxon>Aerococcaceae</taxon>
        <taxon>Aerococcus</taxon>
    </lineage>
</organism>
<dbReference type="RefSeq" id="WP_269105206.1">
    <property type="nucleotide sequence ID" value="NZ_CP114063.1"/>
</dbReference>
<dbReference type="GO" id="GO:0016301">
    <property type="term" value="F:kinase activity"/>
    <property type="evidence" value="ECO:0007669"/>
    <property type="project" value="UniProtKB-KW"/>
</dbReference>
<comment type="subcellular location">
    <subcellularLocation>
        <location evidence="1">Cytoplasm</location>
    </subcellularLocation>
</comment>
<sequence>MLDHRMSLIFDFNNVNEFQSYTNIDSQKLEDNILRINKICDNLKIPHLSIEDGKFQIPKELTKQWDKFYIQESKINISKEERKIYILLLIFSKIDALSLYDFQYSLNVSKNTVVNDLALLRKELALREIYLTFSRERGYNLEGEELEIRALIFEVIQSLGITNQGKVILTRIFYQYDKRYFATLDILLQNILKNYSIKIVTERYQSSIFFIAAVILRAREYTLTTSFKQDEEIVNTDFMKAALELTDNFLELKDRNKESKYIAIILLTLNESNIQIDSFNFLYDYTLEIIDEVERIGVLKVSNHTDFSRSLYNHLVPAYFRIKYSLMIHNLMVDEIKEDYREMYIVVSLALEQFRGLLGKGIPDDEIAYFTILFAGSIESEKVSFSNLKAITVCSSGISSSTIMLSELKKLFPNIKFIKSIGYDDIEKEIEVQDIDLVFSSIPIRTSKRTYIINPIMSDYEKRKLKNKVEDEILETFTEEPSVEDVIDSVLQYVEIKKNVSVTELRNKVRKDLSKKYDRKVDKRPMLLDLLTPKTITFINEVSGWEEAIAASATPLLETNKINQSYIDAMILKVKENGPFINIGKNIALPHARPEDGVNEIGMSLLRLGKPVYLLDDPKHPVSVFICLAAVDNNLHLRALAELTTVLSEEQNLMDLVEANNIDEIIEVLKREEV</sequence>
<dbReference type="Pfam" id="PF00359">
    <property type="entry name" value="PTS_EIIA_2"/>
    <property type="match status" value="1"/>
</dbReference>
<dbReference type="PROSITE" id="PS51372">
    <property type="entry name" value="PRD_2"/>
    <property type="match status" value="1"/>
</dbReference>
<name>A0AA47GC24_9LACT</name>
<dbReference type="InterPro" id="IPR036388">
    <property type="entry name" value="WH-like_DNA-bd_sf"/>
</dbReference>
<dbReference type="Proteomes" id="UP001164714">
    <property type="component" value="Chromosome"/>
</dbReference>
<dbReference type="SUPFAM" id="SSF55804">
    <property type="entry name" value="Phoshotransferase/anion transport protein"/>
    <property type="match status" value="1"/>
</dbReference>
<keyword evidence="4" id="KW-0597">Phosphoprotein</keyword>
<reference evidence="14" key="1">
    <citation type="submission" date="2022-12" db="EMBL/GenBank/DDBJ databases">
        <title>Whole genome sequence analysis of a duck derived balloon bacteium Aerococcus urinaeequi henan2020.</title>
        <authorList>
            <person name="Zhang H."/>
            <person name="Qiao H.X."/>
            <person name="Bian C.Z."/>
            <person name="Shu J.C."/>
        </authorList>
    </citation>
    <scope>NUCLEOTIDE SEQUENCE</scope>
    <source>
        <strain evidence="14">2020-HN-1</strain>
    </source>
</reference>